<feature type="domain" description="CRESS-DNA virus Rep endonuclease" evidence="13">
    <location>
        <begin position="15"/>
        <end position="111"/>
    </location>
</feature>
<evidence type="ECO:0000256" key="5">
    <source>
        <dbReference type="ARBA" id="ARBA00022705"/>
    </source>
</evidence>
<dbReference type="GO" id="GO:0006260">
    <property type="term" value="P:DNA replication"/>
    <property type="evidence" value="ECO:0007669"/>
    <property type="project" value="UniProtKB-KW"/>
</dbReference>
<evidence type="ECO:0000256" key="8">
    <source>
        <dbReference type="ARBA" id="ARBA00022741"/>
    </source>
</evidence>
<reference evidence="14 15" key="1">
    <citation type="submission" date="2018-10" db="EMBL/GenBank/DDBJ databases">
        <title>Uncovering a Universe of Circular DNA Viruses in Animal Metagenomes.</title>
        <authorList>
            <person name="Tisza M."/>
            <person name="Buck C."/>
            <person name="Pastrana D."/>
            <person name="Welch N."/>
            <person name="Peretti A."/>
        </authorList>
    </citation>
    <scope>NUCLEOTIDE SEQUENCE [LARGE SCALE GENOMIC DNA]</scope>
    <source>
        <strain evidence="14">Ctbi77</strain>
    </source>
</reference>
<keyword evidence="10" id="KW-0378">Hydrolase</keyword>
<protein>
    <submittedName>
        <fullName evidence="14">Replication-associated protein</fullName>
    </submittedName>
</protein>
<organism evidence="14 15">
    <name type="scientific">Cressdnaviricota sp</name>
    <dbReference type="NCBI Taxonomy" id="2748378"/>
    <lineage>
        <taxon>Viruses</taxon>
        <taxon>Monodnaviria</taxon>
        <taxon>Shotokuvirae</taxon>
        <taxon>Cressdnaviricota</taxon>
    </lineage>
</organism>
<sequence length="295" mass="33682">MDAEGMDAERVGNTSLRARAFQFTLNEIDRWEELEDYLLSLKTCDYCIACKEKAPTTGHEHIHCYAHFSTSRNISIKKCAGAHIEICRGSPQQNIAYIEKDGDIITEWGTRPRQGGWHNVAELRAIDNPDDLSSTEYSKWLQVKSRTKIKIADVFKNDLVVYYITGDSGAGKSKRAFEILAENGYEECDMISYENGFYNGVSDGCGACIYDDWRPSDMKASEFIKMIDYNVHPMNVKGGHVLNRYRIVIITSIIKPQHIYTGLTSEAREQWMRRMKIIDLTPTNDWSVCMDDMGL</sequence>
<evidence type="ECO:0000256" key="3">
    <source>
        <dbReference type="ARBA" id="ARBA00022679"/>
    </source>
</evidence>
<dbReference type="InterPro" id="IPR049912">
    <property type="entry name" value="CRESS_DNA_REP"/>
</dbReference>
<evidence type="ECO:0000256" key="2">
    <source>
        <dbReference type="ARBA" id="ARBA00022562"/>
    </source>
</evidence>
<dbReference type="EMBL" id="MK012476">
    <property type="protein sequence ID" value="AYP28810.1"/>
    <property type="molecule type" value="Genomic_DNA"/>
</dbReference>
<keyword evidence="15" id="KW-1185">Reference proteome</keyword>
<keyword evidence="3" id="KW-0808">Transferase</keyword>
<dbReference type="GO" id="GO:0042025">
    <property type="term" value="C:host cell nucleus"/>
    <property type="evidence" value="ECO:0007669"/>
    <property type="project" value="UniProtKB-SubCell"/>
</dbReference>
<evidence type="ECO:0000256" key="7">
    <source>
        <dbReference type="ARBA" id="ARBA00022723"/>
    </source>
</evidence>
<keyword evidence="8" id="KW-0547">Nucleotide-binding</keyword>
<keyword evidence="5" id="KW-0235">DNA replication</keyword>
<dbReference type="Gene3D" id="3.40.1310.20">
    <property type="match status" value="1"/>
</dbReference>
<evidence type="ECO:0000256" key="1">
    <source>
        <dbReference type="ARBA" id="ARBA00004147"/>
    </source>
</evidence>
<evidence type="ECO:0000256" key="11">
    <source>
        <dbReference type="ARBA" id="ARBA00023124"/>
    </source>
</evidence>
<evidence type="ECO:0000313" key="14">
    <source>
        <dbReference type="EMBL" id="AYP28810.1"/>
    </source>
</evidence>
<accession>A0A3G2YTB4</accession>
<dbReference type="GO" id="GO:0016779">
    <property type="term" value="F:nucleotidyltransferase activity"/>
    <property type="evidence" value="ECO:0007669"/>
    <property type="project" value="UniProtKB-KW"/>
</dbReference>
<dbReference type="GO" id="GO:0046872">
    <property type="term" value="F:metal ion binding"/>
    <property type="evidence" value="ECO:0007669"/>
    <property type="project" value="UniProtKB-KW"/>
</dbReference>
<dbReference type="PROSITE" id="PS52020">
    <property type="entry name" value="CRESS_DNA_REP"/>
    <property type="match status" value="1"/>
</dbReference>
<dbReference type="GO" id="GO:0016787">
    <property type="term" value="F:hydrolase activity"/>
    <property type="evidence" value="ECO:0007669"/>
    <property type="project" value="UniProtKB-KW"/>
</dbReference>
<keyword evidence="2" id="KW-1048">Host nucleus</keyword>
<evidence type="ECO:0000256" key="6">
    <source>
        <dbReference type="ARBA" id="ARBA00022722"/>
    </source>
</evidence>
<dbReference type="GO" id="GO:0004519">
    <property type="term" value="F:endonuclease activity"/>
    <property type="evidence" value="ECO:0007669"/>
    <property type="project" value="UniProtKB-KW"/>
</dbReference>
<keyword evidence="11" id="KW-0190">Covalent protein-DNA linkage</keyword>
<dbReference type="Proteomes" id="UP000290922">
    <property type="component" value="Segment"/>
</dbReference>
<name>A0A3G2YTB4_9VIRU</name>
<keyword evidence="9" id="KW-0255">Endonuclease</keyword>
<dbReference type="GO" id="GO:0000166">
    <property type="term" value="F:nucleotide binding"/>
    <property type="evidence" value="ECO:0007669"/>
    <property type="project" value="UniProtKB-KW"/>
</dbReference>
<comment type="subcellular location">
    <subcellularLocation>
        <location evidence="1">Host nucleus</location>
    </subcellularLocation>
</comment>
<evidence type="ECO:0000313" key="15">
    <source>
        <dbReference type="Proteomes" id="UP000290922"/>
    </source>
</evidence>
<keyword evidence="4" id="KW-0548">Nucleotidyltransferase</keyword>
<keyword evidence="12" id="KW-0238">DNA-binding</keyword>
<evidence type="ECO:0000259" key="13">
    <source>
        <dbReference type="PROSITE" id="PS52020"/>
    </source>
</evidence>
<dbReference type="GO" id="GO:0003677">
    <property type="term" value="F:DNA binding"/>
    <property type="evidence" value="ECO:0007669"/>
    <property type="project" value="UniProtKB-KW"/>
</dbReference>
<keyword evidence="7" id="KW-0479">Metal-binding</keyword>
<evidence type="ECO:0000256" key="4">
    <source>
        <dbReference type="ARBA" id="ARBA00022695"/>
    </source>
</evidence>
<proteinExistence type="predicted"/>
<evidence type="ECO:0000256" key="10">
    <source>
        <dbReference type="ARBA" id="ARBA00022801"/>
    </source>
</evidence>
<evidence type="ECO:0000256" key="9">
    <source>
        <dbReference type="ARBA" id="ARBA00022759"/>
    </source>
</evidence>
<keyword evidence="6" id="KW-0540">Nuclease</keyword>
<evidence type="ECO:0000256" key="12">
    <source>
        <dbReference type="ARBA" id="ARBA00023125"/>
    </source>
</evidence>